<dbReference type="Proteomes" id="UP000288805">
    <property type="component" value="Unassembled WGS sequence"/>
</dbReference>
<comment type="caution">
    <text evidence="1">The sequence shown here is derived from an EMBL/GenBank/DDBJ whole genome shotgun (WGS) entry which is preliminary data.</text>
</comment>
<protein>
    <submittedName>
        <fullName evidence="1">Uncharacterized protein</fullName>
    </submittedName>
</protein>
<name>A0A438CYG8_VITVI</name>
<accession>A0A438CYG8</accession>
<gene>
    <name evidence="1" type="ORF">CK203_083698</name>
</gene>
<dbReference type="EMBL" id="QGNW01001904">
    <property type="protein sequence ID" value="RVW28226.1"/>
    <property type="molecule type" value="Genomic_DNA"/>
</dbReference>
<sequence length="99" mass="10680">MASQPMLGPRTQSFEAEKSAATLLIRHLPKPFLRTPCLASSPAMALLLSVLALLEGTNRFPYTIMVSLNYHCCLQKPSLSWGKILVTASCISSSPSSIS</sequence>
<reference evidence="1 2" key="1">
    <citation type="journal article" date="2018" name="PLoS Genet.">
        <title>Population sequencing reveals clonal diversity and ancestral inbreeding in the grapevine cultivar Chardonnay.</title>
        <authorList>
            <person name="Roach M.J."/>
            <person name="Johnson D.L."/>
            <person name="Bohlmann J."/>
            <person name="van Vuuren H.J."/>
            <person name="Jones S.J."/>
            <person name="Pretorius I.S."/>
            <person name="Schmidt S.A."/>
            <person name="Borneman A.R."/>
        </authorList>
    </citation>
    <scope>NUCLEOTIDE SEQUENCE [LARGE SCALE GENOMIC DNA]</scope>
    <source>
        <strain evidence="2">cv. Chardonnay</strain>
        <tissue evidence="1">Leaf</tissue>
    </source>
</reference>
<dbReference type="AlphaFoldDB" id="A0A438CYG8"/>
<proteinExistence type="predicted"/>
<organism evidence="1 2">
    <name type="scientific">Vitis vinifera</name>
    <name type="common">Grape</name>
    <dbReference type="NCBI Taxonomy" id="29760"/>
    <lineage>
        <taxon>Eukaryota</taxon>
        <taxon>Viridiplantae</taxon>
        <taxon>Streptophyta</taxon>
        <taxon>Embryophyta</taxon>
        <taxon>Tracheophyta</taxon>
        <taxon>Spermatophyta</taxon>
        <taxon>Magnoliopsida</taxon>
        <taxon>eudicotyledons</taxon>
        <taxon>Gunneridae</taxon>
        <taxon>Pentapetalae</taxon>
        <taxon>rosids</taxon>
        <taxon>Vitales</taxon>
        <taxon>Vitaceae</taxon>
        <taxon>Viteae</taxon>
        <taxon>Vitis</taxon>
    </lineage>
</organism>
<evidence type="ECO:0000313" key="2">
    <source>
        <dbReference type="Proteomes" id="UP000288805"/>
    </source>
</evidence>
<evidence type="ECO:0000313" key="1">
    <source>
        <dbReference type="EMBL" id="RVW28226.1"/>
    </source>
</evidence>